<name>A0A368TWH6_9GAMM</name>
<gene>
    <name evidence="1" type="ORF">DU506_13595</name>
</gene>
<evidence type="ECO:0000313" key="1">
    <source>
        <dbReference type="EMBL" id="RCV89054.1"/>
    </source>
</evidence>
<proteinExistence type="predicted"/>
<keyword evidence="2" id="KW-1185">Reference proteome</keyword>
<accession>A0A368TWH6</accession>
<protein>
    <submittedName>
        <fullName evidence="1">Uncharacterized protein</fullName>
    </submittedName>
</protein>
<reference evidence="1 2" key="1">
    <citation type="submission" date="2018-07" db="EMBL/GenBank/DDBJ databases">
        <title>Halomonas rutogse sp. nov., isolated from Lake TangqianCo on Tibetan Plateau.</title>
        <authorList>
            <person name="Lu H."/>
            <person name="Xing P."/>
            <person name="Wu Q."/>
        </authorList>
    </citation>
    <scope>NUCLEOTIDE SEQUENCE [LARGE SCALE GENOMIC DNA]</scope>
    <source>
        <strain evidence="1 2">TQ8S</strain>
    </source>
</reference>
<organism evidence="1 2">
    <name type="scientific">Vreelandella rituensis</name>
    <dbReference type="NCBI Taxonomy" id="2282306"/>
    <lineage>
        <taxon>Bacteria</taxon>
        <taxon>Pseudomonadati</taxon>
        <taxon>Pseudomonadota</taxon>
        <taxon>Gammaproteobacteria</taxon>
        <taxon>Oceanospirillales</taxon>
        <taxon>Halomonadaceae</taxon>
        <taxon>Vreelandella</taxon>
    </lineage>
</organism>
<evidence type="ECO:0000313" key="2">
    <source>
        <dbReference type="Proteomes" id="UP000253204"/>
    </source>
</evidence>
<dbReference type="RefSeq" id="WP_114487450.1">
    <property type="nucleotide sequence ID" value="NZ_CBCSHM010000020.1"/>
</dbReference>
<dbReference type="AlphaFoldDB" id="A0A368TWH6"/>
<dbReference type="OrthoDB" id="6168669at2"/>
<sequence>MGDRIIPENYPELRLICWSILTDEPIEERVAWEIYERNWRYVYQNWLSKEEKTLIERLREKYGNGAGGKAP</sequence>
<dbReference type="Proteomes" id="UP000253204">
    <property type="component" value="Unassembled WGS sequence"/>
</dbReference>
<comment type="caution">
    <text evidence="1">The sequence shown here is derived from an EMBL/GenBank/DDBJ whole genome shotgun (WGS) entry which is preliminary data.</text>
</comment>
<dbReference type="EMBL" id="QPIJ01000034">
    <property type="protein sequence ID" value="RCV89054.1"/>
    <property type="molecule type" value="Genomic_DNA"/>
</dbReference>